<dbReference type="EC" id="2.7.7.2" evidence="15"/>
<organism evidence="17 18">
    <name type="scientific">Streptococcus pluranimalium</name>
    <dbReference type="NCBI Taxonomy" id="82348"/>
    <lineage>
        <taxon>Bacteria</taxon>
        <taxon>Bacillati</taxon>
        <taxon>Bacillota</taxon>
        <taxon>Bacilli</taxon>
        <taxon>Lactobacillales</taxon>
        <taxon>Streptococcaceae</taxon>
        <taxon>Streptococcus</taxon>
    </lineage>
</organism>
<dbReference type="GO" id="GO:0008531">
    <property type="term" value="F:riboflavin kinase activity"/>
    <property type="evidence" value="ECO:0007669"/>
    <property type="project" value="UniProtKB-UniRule"/>
</dbReference>
<evidence type="ECO:0000259" key="16">
    <source>
        <dbReference type="SMART" id="SM00904"/>
    </source>
</evidence>
<keyword evidence="18" id="KW-1185">Reference proteome</keyword>
<comment type="similarity">
    <text evidence="15">Belongs to the ribF family.</text>
</comment>
<dbReference type="RefSeq" id="WP_104967901.1">
    <property type="nucleotide sequence ID" value="NZ_CP025536.1"/>
</dbReference>
<dbReference type="PANTHER" id="PTHR22749:SF6">
    <property type="entry name" value="RIBOFLAVIN KINASE"/>
    <property type="match status" value="1"/>
</dbReference>
<comment type="catalytic activity">
    <reaction evidence="13 15">
        <text>riboflavin + ATP = FMN + ADP + H(+)</text>
        <dbReference type="Rhea" id="RHEA:14357"/>
        <dbReference type="ChEBI" id="CHEBI:15378"/>
        <dbReference type="ChEBI" id="CHEBI:30616"/>
        <dbReference type="ChEBI" id="CHEBI:57986"/>
        <dbReference type="ChEBI" id="CHEBI:58210"/>
        <dbReference type="ChEBI" id="CHEBI:456216"/>
        <dbReference type="EC" id="2.7.1.26"/>
    </reaction>
</comment>
<dbReference type="InterPro" id="IPR014729">
    <property type="entry name" value="Rossmann-like_a/b/a_fold"/>
</dbReference>
<comment type="pathway">
    <text evidence="2 15">Cofactor biosynthesis; FAD biosynthesis; FAD from FMN: step 1/1.</text>
</comment>
<dbReference type="AlphaFoldDB" id="A0A2L0D4F3"/>
<dbReference type="InterPro" id="IPR023468">
    <property type="entry name" value="Riboflavin_kinase"/>
</dbReference>
<evidence type="ECO:0000256" key="3">
    <source>
        <dbReference type="ARBA" id="ARBA00005201"/>
    </source>
</evidence>
<dbReference type="NCBIfam" id="NF004162">
    <property type="entry name" value="PRK05627.1-5"/>
    <property type="match status" value="1"/>
</dbReference>
<dbReference type="NCBIfam" id="TIGR00083">
    <property type="entry name" value="ribF"/>
    <property type="match status" value="1"/>
</dbReference>
<accession>A0A2L0D4F3</accession>
<evidence type="ECO:0000313" key="18">
    <source>
        <dbReference type="Proteomes" id="UP000238956"/>
    </source>
</evidence>
<keyword evidence="11 15" id="KW-0067">ATP-binding</keyword>
<evidence type="ECO:0000256" key="12">
    <source>
        <dbReference type="ARBA" id="ARBA00023268"/>
    </source>
</evidence>
<dbReference type="InterPro" id="IPR015865">
    <property type="entry name" value="Riboflavin_kinase_bac/euk"/>
</dbReference>
<keyword evidence="7 15" id="KW-0548">Nucleotidyltransferase</keyword>
<evidence type="ECO:0000256" key="8">
    <source>
        <dbReference type="ARBA" id="ARBA00022741"/>
    </source>
</evidence>
<reference evidence="17 18" key="1">
    <citation type="submission" date="2017-12" db="EMBL/GenBank/DDBJ databases">
        <authorList>
            <person name="Hurst M.R.H."/>
        </authorList>
    </citation>
    <scope>NUCLEOTIDE SEQUENCE [LARGE SCALE GENOMIC DNA]</scope>
    <source>
        <strain evidence="17 18">TH11417</strain>
    </source>
</reference>
<dbReference type="Gene3D" id="3.40.50.620">
    <property type="entry name" value="HUPs"/>
    <property type="match status" value="1"/>
</dbReference>
<gene>
    <name evidence="17" type="ORF">C0J00_05370</name>
</gene>
<dbReference type="EC" id="2.7.1.26" evidence="15"/>
<dbReference type="OrthoDB" id="9803667at2"/>
<evidence type="ECO:0000256" key="1">
    <source>
        <dbReference type="ARBA" id="ARBA00002121"/>
    </source>
</evidence>
<dbReference type="NCBIfam" id="TIGR00125">
    <property type="entry name" value="cyt_tran_rel"/>
    <property type="match status" value="1"/>
</dbReference>
<dbReference type="Proteomes" id="UP000238956">
    <property type="component" value="Chromosome"/>
</dbReference>
<dbReference type="InterPro" id="IPR004821">
    <property type="entry name" value="Cyt_trans-like"/>
</dbReference>
<reference evidence="17 18" key="2">
    <citation type="submission" date="2018-02" db="EMBL/GenBank/DDBJ databases">
        <title>Whole genome sequencing analysis of Streptococcus pluranimalium isolated from cattle infected mastitis in China.</title>
        <authorList>
            <person name="Zhang J.-R."/>
            <person name="Hu G.-Z."/>
        </authorList>
    </citation>
    <scope>NUCLEOTIDE SEQUENCE [LARGE SCALE GENOMIC DNA]</scope>
    <source>
        <strain evidence="17 18">TH11417</strain>
    </source>
</reference>
<proteinExistence type="inferred from homology"/>
<keyword evidence="9 15" id="KW-0418">Kinase</keyword>
<dbReference type="GO" id="GO:0003919">
    <property type="term" value="F:FMN adenylyltransferase activity"/>
    <property type="evidence" value="ECO:0007669"/>
    <property type="project" value="UniProtKB-UniRule"/>
</dbReference>
<dbReference type="UniPathway" id="UPA00276">
    <property type="reaction ID" value="UER00406"/>
</dbReference>
<dbReference type="Pfam" id="PF06574">
    <property type="entry name" value="FAD_syn"/>
    <property type="match status" value="1"/>
</dbReference>
<evidence type="ECO:0000256" key="4">
    <source>
        <dbReference type="ARBA" id="ARBA00022630"/>
    </source>
</evidence>
<dbReference type="SUPFAM" id="SSF82114">
    <property type="entry name" value="Riboflavin kinase-like"/>
    <property type="match status" value="1"/>
</dbReference>
<dbReference type="KEGG" id="splr:C0J00_05370"/>
<keyword evidence="6 15" id="KW-0808">Transferase</keyword>
<comment type="pathway">
    <text evidence="3 15">Cofactor biosynthesis; FMN biosynthesis; FMN from riboflavin (ATP route): step 1/1.</text>
</comment>
<keyword evidence="4 15" id="KW-0285">Flavoprotein</keyword>
<dbReference type="NCBIfam" id="NF004158">
    <property type="entry name" value="PRK05627.1-1"/>
    <property type="match status" value="1"/>
</dbReference>
<dbReference type="Pfam" id="PF01687">
    <property type="entry name" value="Flavokinase"/>
    <property type="match status" value="1"/>
</dbReference>
<evidence type="ECO:0000256" key="10">
    <source>
        <dbReference type="ARBA" id="ARBA00022827"/>
    </source>
</evidence>
<evidence type="ECO:0000256" key="2">
    <source>
        <dbReference type="ARBA" id="ARBA00004726"/>
    </source>
</evidence>
<evidence type="ECO:0000256" key="7">
    <source>
        <dbReference type="ARBA" id="ARBA00022695"/>
    </source>
</evidence>
<evidence type="ECO:0000256" key="6">
    <source>
        <dbReference type="ARBA" id="ARBA00022679"/>
    </source>
</evidence>
<name>A0A2L0D4F3_9STRE</name>
<dbReference type="InterPro" id="IPR002606">
    <property type="entry name" value="Riboflavin_kinase_bac"/>
</dbReference>
<sequence length="306" mass="34909">MKITVIKSHQEIVEPQKTVLVLGYFDALHTGHKALFDKAKEVAKKKELTVVVMTFLESPKLAFSRFTPELLLHVTYPEKRYQKFEEYGVDSLYLTNFTSDFAKISSDEFINTYIKQLNPDSIVVGFDYHFGHNRTNPDYLSRNFSGDVIVIPEIRDGQRKISSTLIRQLIQEGNVRDAGQLLGYDYSTRGIVVHGDARGRTIGFPTANLAPIDRTHLPADGVYVTDVIVKGKRYRSMTSIGENITFGGTELRLEANIFDFSGDIYGEAIEIFWLEKIRDMEKFNGIDDLVQQLENDQEIAINWQKP</sequence>
<comment type="catalytic activity">
    <reaction evidence="14 15">
        <text>FMN + ATP + H(+) = FAD + diphosphate</text>
        <dbReference type="Rhea" id="RHEA:17237"/>
        <dbReference type="ChEBI" id="CHEBI:15378"/>
        <dbReference type="ChEBI" id="CHEBI:30616"/>
        <dbReference type="ChEBI" id="CHEBI:33019"/>
        <dbReference type="ChEBI" id="CHEBI:57692"/>
        <dbReference type="ChEBI" id="CHEBI:58210"/>
        <dbReference type="EC" id="2.7.7.2"/>
    </reaction>
</comment>
<protein>
    <recommendedName>
        <fullName evidence="15">Riboflavin biosynthesis protein</fullName>
    </recommendedName>
    <domain>
        <recommendedName>
            <fullName evidence="15">Riboflavin kinase</fullName>
            <ecNumber evidence="15">2.7.1.26</ecNumber>
        </recommendedName>
        <alternativeName>
            <fullName evidence="15">Flavokinase</fullName>
        </alternativeName>
    </domain>
    <domain>
        <recommendedName>
            <fullName evidence="15">FMN adenylyltransferase</fullName>
            <ecNumber evidence="15">2.7.7.2</ecNumber>
        </recommendedName>
        <alternativeName>
            <fullName evidence="15">FAD pyrophosphorylase</fullName>
        </alternativeName>
        <alternativeName>
            <fullName evidence="15">FAD synthase</fullName>
        </alternativeName>
    </domain>
</protein>
<keyword evidence="12" id="KW-0511">Multifunctional enzyme</keyword>
<evidence type="ECO:0000256" key="11">
    <source>
        <dbReference type="ARBA" id="ARBA00022840"/>
    </source>
</evidence>
<comment type="function">
    <text evidence="1">Catalyzes the phosphorylation of riboflavin to FMN followed by the adenylation of FMN to FAD.</text>
</comment>
<dbReference type="FunFam" id="2.40.30.30:FF:000003">
    <property type="entry name" value="Riboflavin biosynthesis protein"/>
    <property type="match status" value="1"/>
</dbReference>
<dbReference type="CDD" id="cd02064">
    <property type="entry name" value="FAD_synthetase_N"/>
    <property type="match status" value="1"/>
</dbReference>
<keyword evidence="8 15" id="KW-0547">Nucleotide-binding</keyword>
<dbReference type="GO" id="GO:0009231">
    <property type="term" value="P:riboflavin biosynthetic process"/>
    <property type="evidence" value="ECO:0007669"/>
    <property type="project" value="InterPro"/>
</dbReference>
<dbReference type="GeneID" id="98393336"/>
<evidence type="ECO:0000256" key="13">
    <source>
        <dbReference type="ARBA" id="ARBA00047880"/>
    </source>
</evidence>
<dbReference type="EMBL" id="CP025536">
    <property type="protein sequence ID" value="AUW96574.1"/>
    <property type="molecule type" value="Genomic_DNA"/>
</dbReference>
<dbReference type="InterPro" id="IPR023465">
    <property type="entry name" value="Riboflavin_kinase_dom_sf"/>
</dbReference>
<feature type="domain" description="Riboflavin kinase" evidence="16">
    <location>
        <begin position="181"/>
        <end position="305"/>
    </location>
</feature>
<dbReference type="PANTHER" id="PTHR22749">
    <property type="entry name" value="RIBOFLAVIN KINASE/FMN ADENYLYLTRANSFERASE"/>
    <property type="match status" value="1"/>
</dbReference>
<dbReference type="InterPro" id="IPR015864">
    <property type="entry name" value="FAD_synthase"/>
</dbReference>
<dbReference type="GO" id="GO:0005524">
    <property type="term" value="F:ATP binding"/>
    <property type="evidence" value="ECO:0007669"/>
    <property type="project" value="UniProtKB-UniRule"/>
</dbReference>
<dbReference type="GO" id="GO:0009398">
    <property type="term" value="P:FMN biosynthetic process"/>
    <property type="evidence" value="ECO:0007669"/>
    <property type="project" value="UniProtKB-UniRule"/>
</dbReference>
<evidence type="ECO:0000256" key="14">
    <source>
        <dbReference type="ARBA" id="ARBA00049494"/>
    </source>
</evidence>
<evidence type="ECO:0000256" key="9">
    <source>
        <dbReference type="ARBA" id="ARBA00022777"/>
    </source>
</evidence>
<dbReference type="SMART" id="SM00904">
    <property type="entry name" value="Flavokinase"/>
    <property type="match status" value="1"/>
</dbReference>
<dbReference type="GO" id="GO:0006747">
    <property type="term" value="P:FAD biosynthetic process"/>
    <property type="evidence" value="ECO:0007669"/>
    <property type="project" value="UniProtKB-UniRule"/>
</dbReference>
<dbReference type="UniPathway" id="UPA00277">
    <property type="reaction ID" value="UER00407"/>
</dbReference>
<evidence type="ECO:0000256" key="5">
    <source>
        <dbReference type="ARBA" id="ARBA00022643"/>
    </source>
</evidence>
<dbReference type="SUPFAM" id="SSF52374">
    <property type="entry name" value="Nucleotidylyl transferase"/>
    <property type="match status" value="1"/>
</dbReference>
<evidence type="ECO:0000256" key="15">
    <source>
        <dbReference type="PIRNR" id="PIRNR004491"/>
    </source>
</evidence>
<keyword evidence="10 15" id="KW-0274">FAD</keyword>
<evidence type="ECO:0000313" key="17">
    <source>
        <dbReference type="EMBL" id="AUW96574.1"/>
    </source>
</evidence>
<dbReference type="Gene3D" id="2.40.30.30">
    <property type="entry name" value="Riboflavin kinase-like"/>
    <property type="match status" value="1"/>
</dbReference>
<keyword evidence="5 15" id="KW-0288">FMN</keyword>
<dbReference type="PIRSF" id="PIRSF004491">
    <property type="entry name" value="FAD_Synth"/>
    <property type="match status" value="1"/>
</dbReference>